<comment type="function">
    <text evidence="7">F(1)F(0) ATP synthase produces ATP from ADP in the presence of a proton or sodium gradient. F-type ATPases consist of two structural domains, F(1) containing the extramembraneous catalytic core and F(0) containing the membrane proton channel, linked together by a central stalk and a peripheral stalk. During catalysis, ATP synthesis in the catalytic domain of F(1) is coupled via a rotary mechanism of the central stalk subunits to proton translocation.</text>
</comment>
<evidence type="ECO:0000256" key="8">
    <source>
        <dbReference type="SAM" id="Coils"/>
    </source>
</evidence>
<comment type="caution">
    <text evidence="9">The sequence shown here is derived from an EMBL/GenBank/DDBJ whole genome shotgun (WGS) entry which is preliminary data.</text>
</comment>
<dbReference type="PANTHER" id="PTHR11910">
    <property type="entry name" value="ATP SYNTHASE DELTA CHAIN"/>
    <property type="match status" value="1"/>
</dbReference>
<feature type="coiled-coil region" evidence="8">
    <location>
        <begin position="10"/>
        <end position="37"/>
    </location>
</feature>
<dbReference type="Pfam" id="PF00213">
    <property type="entry name" value="OSCP"/>
    <property type="match status" value="1"/>
</dbReference>
<keyword evidence="7" id="KW-1003">Cell membrane</keyword>
<evidence type="ECO:0000256" key="6">
    <source>
        <dbReference type="ARBA" id="ARBA00023310"/>
    </source>
</evidence>
<keyword evidence="7" id="KW-0139">CF(1)</keyword>
<evidence type="ECO:0000256" key="2">
    <source>
        <dbReference type="ARBA" id="ARBA00022448"/>
    </source>
</evidence>
<dbReference type="RefSeq" id="WP_295193870.1">
    <property type="nucleotide sequence ID" value="NZ_JAWJZA010000018.1"/>
</dbReference>
<dbReference type="EMBL" id="JAWJZB010000009">
    <property type="protein sequence ID" value="MDV5088875.1"/>
    <property type="molecule type" value="Genomic_DNA"/>
</dbReference>
<dbReference type="Proteomes" id="UP001272515">
    <property type="component" value="Unassembled WGS sequence"/>
</dbReference>
<dbReference type="SUPFAM" id="SSF47928">
    <property type="entry name" value="N-terminal domain of the delta subunit of the F1F0-ATP synthase"/>
    <property type="match status" value="1"/>
</dbReference>
<keyword evidence="5 7" id="KW-0472">Membrane</keyword>
<proteinExistence type="inferred from homology"/>
<protein>
    <recommendedName>
        <fullName evidence="7">ATP synthase subunit delta</fullName>
    </recommendedName>
    <alternativeName>
        <fullName evidence="7">ATP synthase F(1) sector subunit delta</fullName>
    </alternativeName>
    <alternativeName>
        <fullName evidence="7">F-type ATPase subunit delta</fullName>
        <shortName evidence="7">F-ATPase subunit delta</shortName>
    </alternativeName>
</protein>
<keyword evidence="3 7" id="KW-0375">Hydrogen ion transport</keyword>
<organism evidence="9 10">
    <name type="scientific">Veillonella absiana</name>
    <dbReference type="NCBI Taxonomy" id="3079305"/>
    <lineage>
        <taxon>Bacteria</taxon>
        <taxon>Bacillati</taxon>
        <taxon>Bacillota</taxon>
        <taxon>Negativicutes</taxon>
        <taxon>Veillonellales</taxon>
        <taxon>Veillonellaceae</taxon>
        <taxon>Veillonella</taxon>
    </lineage>
</organism>
<evidence type="ECO:0000256" key="3">
    <source>
        <dbReference type="ARBA" id="ARBA00022781"/>
    </source>
</evidence>
<dbReference type="Gene3D" id="1.10.520.20">
    <property type="entry name" value="N-terminal domain of the delta subunit of the F1F0-ATP synthase"/>
    <property type="match status" value="1"/>
</dbReference>
<gene>
    <name evidence="7 9" type="primary">atpH</name>
    <name evidence="9" type="ORF">RVY80_08560</name>
</gene>
<sequence>MSIGIVADKYSSAILELAEEQNNLQEMEQDLSYVSNVMKEHPELNSFLMNPIMTAQSKIELMGKIFEQAINKTALHFLYVMIQRGRYRFIEESIRGFISKSRHVRGILEATVTVTEPLSESMEQALTAKLKELTGKDIMLDVKQDSSIMGGLVVQIGDQRIDGSVARRLSELEKTLLKIDAIG</sequence>
<comment type="similarity">
    <text evidence="7">Belongs to the ATPase delta chain family.</text>
</comment>
<dbReference type="NCBIfam" id="TIGR01145">
    <property type="entry name" value="ATP_synt_delta"/>
    <property type="match status" value="1"/>
</dbReference>
<evidence type="ECO:0000256" key="7">
    <source>
        <dbReference type="HAMAP-Rule" id="MF_01416"/>
    </source>
</evidence>
<dbReference type="InterPro" id="IPR000711">
    <property type="entry name" value="ATPase_OSCP/dsu"/>
</dbReference>
<dbReference type="HAMAP" id="MF_01416">
    <property type="entry name" value="ATP_synth_delta_bact"/>
    <property type="match status" value="1"/>
</dbReference>
<comment type="subcellular location">
    <subcellularLocation>
        <location evidence="7">Cell membrane</location>
        <topology evidence="7">Peripheral membrane protein</topology>
    </subcellularLocation>
    <subcellularLocation>
        <location evidence="1">Membrane</location>
    </subcellularLocation>
</comment>
<accession>A0ABU3ZAC4</accession>
<comment type="function">
    <text evidence="7">This protein is part of the stalk that links CF(0) to CF(1). It either transmits conformational changes from CF(0) to CF(1) or is implicated in proton conduction.</text>
</comment>
<keyword evidence="4 7" id="KW-0406">Ion transport</keyword>
<reference evidence="9 10" key="1">
    <citation type="submission" date="2023-10" db="EMBL/GenBank/DDBJ databases">
        <title>Veillonella sp. nov., isolated from a pig farm feces dump.</title>
        <authorList>
            <person name="Chang Y.-H."/>
        </authorList>
    </citation>
    <scope>NUCLEOTIDE SEQUENCE [LARGE SCALE GENOMIC DNA]</scope>
    <source>
        <strain evidence="9 10">YH-vei2233</strain>
    </source>
</reference>
<evidence type="ECO:0000313" key="9">
    <source>
        <dbReference type="EMBL" id="MDV5088875.1"/>
    </source>
</evidence>
<evidence type="ECO:0000256" key="5">
    <source>
        <dbReference type="ARBA" id="ARBA00023136"/>
    </source>
</evidence>
<dbReference type="PRINTS" id="PR00125">
    <property type="entry name" value="ATPASEDELTA"/>
</dbReference>
<keyword evidence="10" id="KW-1185">Reference proteome</keyword>
<evidence type="ECO:0000256" key="1">
    <source>
        <dbReference type="ARBA" id="ARBA00004370"/>
    </source>
</evidence>
<keyword evidence="6 7" id="KW-0066">ATP synthesis</keyword>
<keyword evidence="8" id="KW-0175">Coiled coil</keyword>
<evidence type="ECO:0000256" key="4">
    <source>
        <dbReference type="ARBA" id="ARBA00023065"/>
    </source>
</evidence>
<name>A0ABU3ZAC4_9FIRM</name>
<evidence type="ECO:0000313" key="10">
    <source>
        <dbReference type="Proteomes" id="UP001272515"/>
    </source>
</evidence>
<dbReference type="InterPro" id="IPR026015">
    <property type="entry name" value="ATP_synth_OSCP/delta_N_sf"/>
</dbReference>
<keyword evidence="2 7" id="KW-0813">Transport</keyword>